<name>A0A4Y2V854_ARAVE</name>
<proteinExistence type="predicted"/>
<keyword evidence="2" id="KW-1185">Reference proteome</keyword>
<gene>
    <name evidence="1" type="ORF">AVEN_161022_1</name>
</gene>
<evidence type="ECO:0000313" key="1">
    <source>
        <dbReference type="EMBL" id="GBO19907.1"/>
    </source>
</evidence>
<sequence length="108" mass="12066">MLLKQLKEGTASESSQLAARVTSVLRTDPKIQHAKQRMRRGPPNKKFSAQFREVLTNEVFLSRVGLSSDSLEHTVSFMDSSRLSSTENGHPSLPSYEFSEKALCAKCH</sequence>
<comment type="caution">
    <text evidence="1">The sequence shown here is derived from an EMBL/GenBank/DDBJ whole genome shotgun (WGS) entry which is preliminary data.</text>
</comment>
<accession>A0A4Y2V854</accession>
<dbReference type="AlphaFoldDB" id="A0A4Y2V854"/>
<dbReference type="Proteomes" id="UP000499080">
    <property type="component" value="Unassembled WGS sequence"/>
</dbReference>
<reference evidence="1 2" key="1">
    <citation type="journal article" date="2019" name="Sci. Rep.">
        <title>Orb-weaving spider Araneus ventricosus genome elucidates the spidroin gene catalogue.</title>
        <authorList>
            <person name="Kono N."/>
            <person name="Nakamura H."/>
            <person name="Ohtoshi R."/>
            <person name="Moran D.A.P."/>
            <person name="Shinohara A."/>
            <person name="Yoshida Y."/>
            <person name="Fujiwara M."/>
            <person name="Mori M."/>
            <person name="Tomita M."/>
            <person name="Arakawa K."/>
        </authorList>
    </citation>
    <scope>NUCLEOTIDE SEQUENCE [LARGE SCALE GENOMIC DNA]</scope>
</reference>
<protein>
    <submittedName>
        <fullName evidence="1">Uncharacterized protein</fullName>
    </submittedName>
</protein>
<dbReference type="EMBL" id="BGPR01043325">
    <property type="protein sequence ID" value="GBO19907.1"/>
    <property type="molecule type" value="Genomic_DNA"/>
</dbReference>
<evidence type="ECO:0000313" key="2">
    <source>
        <dbReference type="Proteomes" id="UP000499080"/>
    </source>
</evidence>
<organism evidence="1 2">
    <name type="scientific">Araneus ventricosus</name>
    <name type="common">Orbweaver spider</name>
    <name type="synonym">Epeira ventricosa</name>
    <dbReference type="NCBI Taxonomy" id="182803"/>
    <lineage>
        <taxon>Eukaryota</taxon>
        <taxon>Metazoa</taxon>
        <taxon>Ecdysozoa</taxon>
        <taxon>Arthropoda</taxon>
        <taxon>Chelicerata</taxon>
        <taxon>Arachnida</taxon>
        <taxon>Araneae</taxon>
        <taxon>Araneomorphae</taxon>
        <taxon>Entelegynae</taxon>
        <taxon>Araneoidea</taxon>
        <taxon>Araneidae</taxon>
        <taxon>Araneus</taxon>
    </lineage>
</organism>